<gene>
    <name evidence="1" type="ORF">BC6307_17825</name>
</gene>
<accession>A0A223KU62</accession>
<dbReference type="AlphaFoldDB" id="A0A223KU62"/>
<dbReference type="KEGG" id="bcoh:BC6307_17825"/>
<name>A0A223KU62_9BACI</name>
<dbReference type="EMBL" id="CP018866">
    <property type="protein sequence ID" value="AST92986.1"/>
    <property type="molecule type" value="Genomic_DNA"/>
</dbReference>
<evidence type="ECO:0000313" key="1">
    <source>
        <dbReference type="EMBL" id="AST92986.1"/>
    </source>
</evidence>
<dbReference type="Proteomes" id="UP000215224">
    <property type="component" value="Chromosome"/>
</dbReference>
<protein>
    <submittedName>
        <fullName evidence="1">Uncharacterized protein</fullName>
    </submittedName>
</protein>
<evidence type="ECO:0000313" key="2">
    <source>
        <dbReference type="Proteomes" id="UP000215224"/>
    </source>
</evidence>
<dbReference type="STRING" id="1314751.GCA_001591425_00830"/>
<keyword evidence="2" id="KW-1185">Reference proteome</keyword>
<proteinExistence type="predicted"/>
<organism evidence="1 2">
    <name type="scientific">Sutcliffiella cohnii</name>
    <dbReference type="NCBI Taxonomy" id="33932"/>
    <lineage>
        <taxon>Bacteria</taxon>
        <taxon>Bacillati</taxon>
        <taxon>Bacillota</taxon>
        <taxon>Bacilli</taxon>
        <taxon>Bacillales</taxon>
        <taxon>Bacillaceae</taxon>
        <taxon>Sutcliffiella</taxon>
    </lineage>
</organism>
<dbReference type="RefSeq" id="WP_066412487.1">
    <property type="nucleotide sequence ID" value="NZ_CP018866.1"/>
</dbReference>
<reference evidence="1 2" key="1">
    <citation type="submission" date="2016-12" db="EMBL/GenBank/DDBJ databases">
        <title>The whole genome sequencing and assembly of Bacillus cohnii DSM 6307T strain.</title>
        <authorList>
            <person name="Lee Y.-J."/>
            <person name="Yi H."/>
            <person name="Bahn Y.-S."/>
            <person name="Kim J.F."/>
            <person name="Lee D.-W."/>
        </authorList>
    </citation>
    <scope>NUCLEOTIDE SEQUENCE [LARGE SCALE GENOMIC DNA]</scope>
    <source>
        <strain evidence="1 2">DSM 6307</strain>
    </source>
</reference>
<sequence length="82" mass="9511">MKPIDVETALNIPNTKDTRQAICILIFGGESKPAFMVEMLKPSYIRYKPYNNSFLTQGHSRLYGRHWEEVEKLLKGAKKLKK</sequence>